<protein>
    <submittedName>
        <fullName evidence="3">AAA family ATPase</fullName>
    </submittedName>
</protein>
<evidence type="ECO:0000256" key="1">
    <source>
        <dbReference type="SAM" id="MobiDB-lite"/>
    </source>
</evidence>
<organism evidence="3 4">
    <name type="scientific">Duganella levis</name>
    <dbReference type="NCBI Taxonomy" id="2692169"/>
    <lineage>
        <taxon>Bacteria</taxon>
        <taxon>Pseudomonadati</taxon>
        <taxon>Pseudomonadota</taxon>
        <taxon>Betaproteobacteria</taxon>
        <taxon>Burkholderiales</taxon>
        <taxon>Oxalobacteraceae</taxon>
        <taxon>Telluria group</taxon>
        <taxon>Duganella</taxon>
    </lineage>
</organism>
<reference evidence="3 4" key="1">
    <citation type="submission" date="2019-12" db="EMBL/GenBank/DDBJ databases">
        <title>Novel species isolated from a subtropical stream in China.</title>
        <authorList>
            <person name="Lu H."/>
        </authorList>
    </citation>
    <scope>NUCLEOTIDE SEQUENCE [LARGE SCALE GENOMIC DNA]</scope>
    <source>
        <strain evidence="3 4">CY42W</strain>
    </source>
</reference>
<name>A0ABW9VZ28_9BURK</name>
<dbReference type="EMBL" id="WWCT01000007">
    <property type="protein sequence ID" value="MYN26949.1"/>
    <property type="molecule type" value="Genomic_DNA"/>
</dbReference>
<dbReference type="InterPro" id="IPR027417">
    <property type="entry name" value="P-loop_NTPase"/>
</dbReference>
<comment type="caution">
    <text evidence="3">The sequence shown here is derived from an EMBL/GenBank/DDBJ whole genome shotgun (WGS) entry which is preliminary data.</text>
</comment>
<proteinExistence type="predicted"/>
<evidence type="ECO:0000259" key="2">
    <source>
        <dbReference type="Pfam" id="PF13401"/>
    </source>
</evidence>
<sequence length="414" mass="47142">MNTQLKLYDQNILIDRMPQLLNREQTMDRLTYLPPMPKNVEAIPRHERLHHMLVLQELHIASDTELQLSDAIDLIIRGNYRTLDPRLPETWAHISEETDSVRRPRPPAMSASMTGPAGTGKTTSIQHKLCSFEQTIMHEKFPGSSRPFKQLVYLSVEVPASGKAKDLAARLMYEMDRVCGEDRFSSVLSREAGTSTGRQLLERWRRAAKSSFLGLLHLDEIQNLFKIPTLATRRSKKASDDEIPNLAIVEDETLRALLGFMNGGIPLLISGTLDGFSALNSRLSTSQRIMFAGRHQLNPYRTIQDEFYQTLLETLLNYQYVSRRLEYSEALATLILELTGGIVRMIIALWFLAHRVAFDRGSGDELRVEDFKYAADIYIAPLKSGLDAARSNDPARMRNFSDLRATENFFWTPN</sequence>
<dbReference type="SUPFAM" id="SSF52540">
    <property type="entry name" value="P-loop containing nucleoside triphosphate hydrolases"/>
    <property type="match status" value="1"/>
</dbReference>
<gene>
    <name evidence="3" type="ORF">GTP69_11065</name>
</gene>
<accession>A0ABW9VZ28</accession>
<evidence type="ECO:0000313" key="4">
    <source>
        <dbReference type="Proteomes" id="UP000642144"/>
    </source>
</evidence>
<evidence type="ECO:0000313" key="3">
    <source>
        <dbReference type="EMBL" id="MYN26949.1"/>
    </source>
</evidence>
<keyword evidence="4" id="KW-1185">Reference proteome</keyword>
<dbReference type="Proteomes" id="UP000642144">
    <property type="component" value="Unassembled WGS sequence"/>
</dbReference>
<dbReference type="RefSeq" id="WP_161054953.1">
    <property type="nucleotide sequence ID" value="NZ_WWCT01000007.1"/>
</dbReference>
<feature type="region of interest" description="Disordered" evidence="1">
    <location>
        <begin position="97"/>
        <end position="123"/>
    </location>
</feature>
<feature type="domain" description="ORC1/DEAH AAA+ ATPase" evidence="2">
    <location>
        <begin position="112"/>
        <end position="237"/>
    </location>
</feature>
<dbReference type="Pfam" id="PF13401">
    <property type="entry name" value="AAA_22"/>
    <property type="match status" value="1"/>
</dbReference>
<dbReference type="InterPro" id="IPR049945">
    <property type="entry name" value="AAA_22"/>
</dbReference>